<dbReference type="GO" id="GO:0010309">
    <property type="term" value="F:acireductone dioxygenase [iron(II)-requiring] activity"/>
    <property type="evidence" value="ECO:0007669"/>
    <property type="project" value="UniProtKB-UniRule"/>
</dbReference>
<organism evidence="12 13">
    <name type="scientific">Russula ochroleuca</name>
    <dbReference type="NCBI Taxonomy" id="152965"/>
    <lineage>
        <taxon>Eukaryota</taxon>
        <taxon>Fungi</taxon>
        <taxon>Dikarya</taxon>
        <taxon>Basidiomycota</taxon>
        <taxon>Agaricomycotina</taxon>
        <taxon>Agaricomycetes</taxon>
        <taxon>Russulales</taxon>
        <taxon>Russulaceae</taxon>
        <taxon>Russula</taxon>
    </lineage>
</organism>
<dbReference type="CDD" id="cd02232">
    <property type="entry name" value="cupin_ARD"/>
    <property type="match status" value="1"/>
</dbReference>
<dbReference type="Pfam" id="PF03079">
    <property type="entry name" value="ARD"/>
    <property type="match status" value="1"/>
</dbReference>
<keyword evidence="2 11" id="KW-0963">Cytoplasm</keyword>
<evidence type="ECO:0000313" key="12">
    <source>
        <dbReference type="EMBL" id="KAF8472934.1"/>
    </source>
</evidence>
<dbReference type="FunFam" id="2.60.120.10:FF:000099">
    <property type="entry name" value="1,2-dihydroxy-3-keto-5-methylthiopentene dioxygenase"/>
    <property type="match status" value="1"/>
</dbReference>
<name>A0A9P5MR12_9AGAM</name>
<evidence type="ECO:0000256" key="6">
    <source>
        <dbReference type="ARBA" id="ARBA00022964"/>
    </source>
</evidence>
<evidence type="ECO:0000256" key="9">
    <source>
        <dbReference type="ARBA" id="ARBA00023167"/>
    </source>
</evidence>
<dbReference type="EC" id="1.13.11.53" evidence="11"/>
<reference evidence="12" key="1">
    <citation type="submission" date="2019-10" db="EMBL/GenBank/DDBJ databases">
        <authorList>
            <consortium name="DOE Joint Genome Institute"/>
            <person name="Kuo A."/>
            <person name="Miyauchi S."/>
            <person name="Kiss E."/>
            <person name="Drula E."/>
            <person name="Kohler A."/>
            <person name="Sanchez-Garcia M."/>
            <person name="Andreopoulos B."/>
            <person name="Barry K.W."/>
            <person name="Bonito G."/>
            <person name="Buee M."/>
            <person name="Carver A."/>
            <person name="Chen C."/>
            <person name="Cichocki N."/>
            <person name="Clum A."/>
            <person name="Culley D."/>
            <person name="Crous P.W."/>
            <person name="Fauchery L."/>
            <person name="Girlanda M."/>
            <person name="Hayes R."/>
            <person name="Keri Z."/>
            <person name="LaButti K."/>
            <person name="Lipzen A."/>
            <person name="Lombard V."/>
            <person name="Magnuson J."/>
            <person name="Maillard F."/>
            <person name="Morin E."/>
            <person name="Murat C."/>
            <person name="Nolan M."/>
            <person name="Ohm R."/>
            <person name="Pangilinan J."/>
            <person name="Pereira M."/>
            <person name="Perotto S."/>
            <person name="Peter M."/>
            <person name="Riley R."/>
            <person name="Sitrit Y."/>
            <person name="Stielow B."/>
            <person name="Szollosi G."/>
            <person name="Zifcakova L."/>
            <person name="Stursova M."/>
            <person name="Spatafora J.W."/>
            <person name="Tedersoo L."/>
            <person name="Vaario L.-M."/>
            <person name="Yamada A."/>
            <person name="Yan M."/>
            <person name="Wang P."/>
            <person name="Xu J."/>
            <person name="Bruns T."/>
            <person name="Baldrian P."/>
            <person name="Vilgalys R."/>
            <person name="Henrissat B."/>
            <person name="Grigoriev I.V."/>
            <person name="Hibbett D."/>
            <person name="Nagy L.G."/>
            <person name="Martin F.M."/>
        </authorList>
    </citation>
    <scope>NUCLEOTIDE SEQUENCE</scope>
    <source>
        <strain evidence="12">Prilba</strain>
    </source>
</reference>
<comment type="catalytic activity">
    <reaction evidence="1 11">
        <text>1,2-dihydroxy-5-(methylsulfanyl)pent-1-en-3-one + O2 = 4-methylsulfanyl-2-oxobutanoate + formate + 2 H(+)</text>
        <dbReference type="Rhea" id="RHEA:24504"/>
        <dbReference type="ChEBI" id="CHEBI:15378"/>
        <dbReference type="ChEBI" id="CHEBI:15379"/>
        <dbReference type="ChEBI" id="CHEBI:15740"/>
        <dbReference type="ChEBI" id="CHEBI:16723"/>
        <dbReference type="ChEBI" id="CHEBI:49252"/>
        <dbReference type="EC" id="1.13.11.54"/>
    </reaction>
</comment>
<evidence type="ECO:0000256" key="4">
    <source>
        <dbReference type="ARBA" id="ARBA00022605"/>
    </source>
</evidence>
<keyword evidence="6 11" id="KW-0223">Dioxygenase</keyword>
<evidence type="ECO:0000256" key="1">
    <source>
        <dbReference type="ARBA" id="ARBA00000428"/>
    </source>
</evidence>
<keyword evidence="8 11" id="KW-0408">Iron</keyword>
<evidence type="ECO:0000256" key="3">
    <source>
        <dbReference type="ARBA" id="ARBA00022596"/>
    </source>
</evidence>
<dbReference type="Proteomes" id="UP000759537">
    <property type="component" value="Unassembled WGS sequence"/>
</dbReference>
<evidence type="ECO:0000256" key="5">
    <source>
        <dbReference type="ARBA" id="ARBA00022723"/>
    </source>
</evidence>
<dbReference type="SUPFAM" id="SSF51182">
    <property type="entry name" value="RmlC-like cupins"/>
    <property type="match status" value="1"/>
</dbReference>
<evidence type="ECO:0000256" key="7">
    <source>
        <dbReference type="ARBA" id="ARBA00023002"/>
    </source>
</evidence>
<keyword evidence="5 11" id="KW-0479">Metal-binding</keyword>
<dbReference type="GO" id="GO:0019509">
    <property type="term" value="P:L-methionine salvage from methylthioadenosine"/>
    <property type="evidence" value="ECO:0007669"/>
    <property type="project" value="UniProtKB-UniRule"/>
</dbReference>
<dbReference type="EMBL" id="WHVB01000019">
    <property type="protein sequence ID" value="KAF8472934.1"/>
    <property type="molecule type" value="Genomic_DNA"/>
</dbReference>
<accession>A0A9P5MR12</accession>
<dbReference type="PANTHER" id="PTHR23418">
    <property type="entry name" value="ACIREDUCTONE DIOXYGENASE"/>
    <property type="match status" value="1"/>
</dbReference>
<dbReference type="AlphaFoldDB" id="A0A9P5MR12"/>
<feature type="binding site" evidence="11">
    <location>
        <position position="89"/>
    </location>
    <ligand>
        <name>Fe(2+)</name>
        <dbReference type="ChEBI" id="CHEBI:29033"/>
        <note>for iron-dependent acireductone dioxygenase activity</note>
    </ligand>
</feature>
<sequence>MRAYYFDNLPGDQRLQHDSGTSVDLADLRKLGLLHWAIPLDSPGGWESEIDRIAEQQSYKNRDTIDVTKEGLGDQYESKIKIFFQEHMHEDEEIRYILSGSCFFDVREHPSDKWIRVHVLPGDLIVILAGIYHRFSLDELNQVKGLRLFKEEPKWIPYARSSETDSNVHRIQYINSLNATTV</sequence>
<dbReference type="PANTHER" id="PTHR23418:SF0">
    <property type="entry name" value="ACIREDUCTONE DIOXYGENASE"/>
    <property type="match status" value="1"/>
</dbReference>
<gene>
    <name evidence="11" type="primary">ADI1</name>
    <name evidence="12" type="ORF">DFH94DRAFT_764653</name>
</gene>
<comment type="similarity">
    <text evidence="11">Belongs to the acireductone dioxygenase (ARD) family.</text>
</comment>
<keyword evidence="4 11" id="KW-0028">Amino-acid biosynthesis</keyword>
<dbReference type="InterPro" id="IPR004313">
    <property type="entry name" value="ARD"/>
</dbReference>
<comment type="cofactor">
    <cofactor evidence="11">
        <name>Fe(2+)</name>
        <dbReference type="ChEBI" id="CHEBI:29033"/>
    </cofactor>
    <cofactor evidence="11">
        <name>Ni(2+)</name>
        <dbReference type="ChEBI" id="CHEBI:49786"/>
    </cofactor>
    <text evidence="11">Binds either 1 Fe or Ni cation per monomer. Iron-binding promotes an acireductone dioxygenase reaction producing 2-keto-4-methylthiobutyrate, while nickel-binding promotes an acireductone dioxygenase reaction producing 3-(methylsulfanyl)propanoate.</text>
</comment>
<feature type="binding site" evidence="11">
    <location>
        <position position="87"/>
    </location>
    <ligand>
        <name>Ni(2+)</name>
        <dbReference type="ChEBI" id="CHEBI:49786"/>
        <note>for nickel-dependent acireductone dioxygenase activity</note>
    </ligand>
</feature>
<dbReference type="OrthoDB" id="1867259at2759"/>
<evidence type="ECO:0000256" key="10">
    <source>
        <dbReference type="ARBA" id="ARBA00023242"/>
    </source>
</evidence>
<keyword evidence="9 11" id="KW-0486">Methionine biosynthesis</keyword>
<feature type="binding site" evidence="11">
    <location>
        <position position="87"/>
    </location>
    <ligand>
        <name>Fe(2+)</name>
        <dbReference type="ChEBI" id="CHEBI:29033"/>
        <note>for iron-dependent acireductone dioxygenase activity</note>
    </ligand>
</feature>
<protein>
    <recommendedName>
        <fullName evidence="11">Acireductone dioxygenase</fullName>
    </recommendedName>
    <alternativeName>
        <fullName evidence="11">Acireductone dioxygenase (Fe(2+)-requiring)</fullName>
        <shortName evidence="11">ARD'</shortName>
        <shortName evidence="11">Fe-ARD</shortName>
        <ecNumber evidence="11">1.13.11.54</ecNumber>
    </alternativeName>
    <alternativeName>
        <fullName evidence="11">Acireductone dioxygenase (Ni(2+)-requiring)</fullName>
        <shortName evidence="11">ARD</shortName>
        <shortName evidence="11">Ni-ARD</shortName>
        <ecNumber evidence="11">1.13.11.53</ecNumber>
    </alternativeName>
</protein>
<reference evidence="12" key="2">
    <citation type="journal article" date="2020" name="Nat. Commun.">
        <title>Large-scale genome sequencing of mycorrhizal fungi provides insights into the early evolution of symbiotic traits.</title>
        <authorList>
            <person name="Miyauchi S."/>
            <person name="Kiss E."/>
            <person name="Kuo A."/>
            <person name="Drula E."/>
            <person name="Kohler A."/>
            <person name="Sanchez-Garcia M."/>
            <person name="Morin E."/>
            <person name="Andreopoulos B."/>
            <person name="Barry K.W."/>
            <person name="Bonito G."/>
            <person name="Buee M."/>
            <person name="Carver A."/>
            <person name="Chen C."/>
            <person name="Cichocki N."/>
            <person name="Clum A."/>
            <person name="Culley D."/>
            <person name="Crous P.W."/>
            <person name="Fauchery L."/>
            <person name="Girlanda M."/>
            <person name="Hayes R.D."/>
            <person name="Keri Z."/>
            <person name="LaButti K."/>
            <person name="Lipzen A."/>
            <person name="Lombard V."/>
            <person name="Magnuson J."/>
            <person name="Maillard F."/>
            <person name="Murat C."/>
            <person name="Nolan M."/>
            <person name="Ohm R.A."/>
            <person name="Pangilinan J."/>
            <person name="Pereira M.F."/>
            <person name="Perotto S."/>
            <person name="Peter M."/>
            <person name="Pfister S."/>
            <person name="Riley R."/>
            <person name="Sitrit Y."/>
            <person name="Stielow J.B."/>
            <person name="Szollosi G."/>
            <person name="Zifcakova L."/>
            <person name="Stursova M."/>
            <person name="Spatafora J.W."/>
            <person name="Tedersoo L."/>
            <person name="Vaario L.M."/>
            <person name="Yamada A."/>
            <person name="Yan M."/>
            <person name="Wang P."/>
            <person name="Xu J."/>
            <person name="Bruns T."/>
            <person name="Baldrian P."/>
            <person name="Vilgalys R."/>
            <person name="Dunand C."/>
            <person name="Henrissat B."/>
            <person name="Grigoriev I.V."/>
            <person name="Hibbett D."/>
            <person name="Nagy L.G."/>
            <person name="Martin F.M."/>
        </authorList>
    </citation>
    <scope>NUCLEOTIDE SEQUENCE</scope>
    <source>
        <strain evidence="12">Prilba</strain>
    </source>
</reference>
<feature type="binding site" evidence="11">
    <location>
        <position position="89"/>
    </location>
    <ligand>
        <name>Ni(2+)</name>
        <dbReference type="ChEBI" id="CHEBI:49786"/>
        <note>for nickel-dependent acireductone dioxygenase activity</note>
    </ligand>
</feature>
<comment type="subcellular location">
    <subcellularLocation>
        <location evidence="11">Cytoplasm</location>
    </subcellularLocation>
    <subcellularLocation>
        <location evidence="11">Nucleus</location>
    </subcellularLocation>
</comment>
<keyword evidence="10 11" id="KW-0539">Nucleus</keyword>
<proteinExistence type="inferred from homology"/>
<feature type="binding site" evidence="11">
    <location>
        <position position="133"/>
    </location>
    <ligand>
        <name>Fe(2+)</name>
        <dbReference type="ChEBI" id="CHEBI:29033"/>
        <note>for iron-dependent acireductone dioxygenase activity</note>
    </ligand>
</feature>
<evidence type="ECO:0000256" key="8">
    <source>
        <dbReference type="ARBA" id="ARBA00023004"/>
    </source>
</evidence>
<keyword evidence="13" id="KW-1185">Reference proteome</keyword>
<dbReference type="Gene3D" id="2.60.120.10">
    <property type="entry name" value="Jelly Rolls"/>
    <property type="match status" value="1"/>
</dbReference>
<feature type="binding site" evidence="11">
    <location>
        <position position="93"/>
    </location>
    <ligand>
        <name>Ni(2+)</name>
        <dbReference type="ChEBI" id="CHEBI:49786"/>
        <note>for nickel-dependent acireductone dioxygenase activity</note>
    </ligand>
</feature>
<comment type="catalytic activity">
    <reaction evidence="11">
        <text>1,2-dihydroxy-5-(methylsulfanyl)pent-1-en-3-one + O2 = 3-(methylsulfanyl)propanoate + CO + formate + 2 H(+)</text>
        <dbReference type="Rhea" id="RHEA:14161"/>
        <dbReference type="ChEBI" id="CHEBI:15378"/>
        <dbReference type="ChEBI" id="CHEBI:15379"/>
        <dbReference type="ChEBI" id="CHEBI:15740"/>
        <dbReference type="ChEBI" id="CHEBI:17245"/>
        <dbReference type="ChEBI" id="CHEBI:49016"/>
        <dbReference type="ChEBI" id="CHEBI:49252"/>
        <dbReference type="EC" id="1.13.11.53"/>
    </reaction>
</comment>
<dbReference type="GO" id="GO:0005506">
    <property type="term" value="F:iron ion binding"/>
    <property type="evidence" value="ECO:0007669"/>
    <property type="project" value="UniProtKB-UniRule"/>
</dbReference>
<dbReference type="GO" id="GO:0010308">
    <property type="term" value="F:acireductone dioxygenase (Ni2+-requiring) activity"/>
    <property type="evidence" value="ECO:0007669"/>
    <property type="project" value="UniProtKB-UniRule"/>
</dbReference>
<dbReference type="InterPro" id="IPR014710">
    <property type="entry name" value="RmlC-like_jellyroll"/>
</dbReference>
<keyword evidence="3 11" id="KW-0533">Nickel</keyword>
<keyword evidence="7 11" id="KW-0560">Oxidoreductase</keyword>
<comment type="caution">
    <text evidence="12">The sequence shown here is derived from an EMBL/GenBank/DDBJ whole genome shotgun (WGS) entry which is preliminary data.</text>
</comment>
<dbReference type="GO" id="GO:0005737">
    <property type="term" value="C:cytoplasm"/>
    <property type="evidence" value="ECO:0007669"/>
    <property type="project" value="UniProtKB-SubCell"/>
</dbReference>
<dbReference type="HAMAP" id="MF_03154">
    <property type="entry name" value="Salvage_MtnD_euk"/>
    <property type="match status" value="1"/>
</dbReference>
<dbReference type="InterPro" id="IPR011051">
    <property type="entry name" value="RmlC_Cupin_sf"/>
</dbReference>
<comment type="function">
    <text evidence="11">Catalyzes 2 different reactions between oxygen and the acireductone 1,2-dihydroxy-3-keto-5-methylthiopentene (DHK-MTPene) depending upon the metal bound in the active site. Fe-containing acireductone dioxygenase (Fe-ARD) produces formate and 2-keto-4-methylthiobutyrate (KMTB), the alpha-ketoacid precursor of methionine in the methionine recycle pathway. Ni-containing acireductone dioxygenase (Ni-ARD) produces methylthiopropionate, carbon monoxide and formate, and does not lie on the methionine recycle pathway.</text>
</comment>
<dbReference type="GO" id="GO:0005634">
    <property type="term" value="C:nucleus"/>
    <property type="evidence" value="ECO:0007669"/>
    <property type="project" value="UniProtKB-SubCell"/>
</dbReference>
<dbReference type="InterPro" id="IPR027496">
    <property type="entry name" value="ARD_euk"/>
</dbReference>
<dbReference type="EC" id="1.13.11.54" evidence="11"/>
<evidence type="ECO:0000256" key="11">
    <source>
        <dbReference type="HAMAP-Rule" id="MF_03154"/>
    </source>
</evidence>
<comment type="pathway">
    <text evidence="11">Amino-acid biosynthesis; L-methionine biosynthesis via salvage pathway; L-methionine from S-methyl-5-thio-alpha-D-ribose 1-phosphate: step 5/6.</text>
</comment>
<evidence type="ECO:0000256" key="2">
    <source>
        <dbReference type="ARBA" id="ARBA00022490"/>
    </source>
</evidence>
<dbReference type="GO" id="GO:0016151">
    <property type="term" value="F:nickel cation binding"/>
    <property type="evidence" value="ECO:0007669"/>
    <property type="project" value="UniProtKB-UniRule"/>
</dbReference>
<feature type="binding site" evidence="11">
    <location>
        <position position="93"/>
    </location>
    <ligand>
        <name>Fe(2+)</name>
        <dbReference type="ChEBI" id="CHEBI:29033"/>
        <note>for iron-dependent acireductone dioxygenase activity</note>
    </ligand>
</feature>
<feature type="binding site" evidence="11">
    <location>
        <position position="133"/>
    </location>
    <ligand>
        <name>Ni(2+)</name>
        <dbReference type="ChEBI" id="CHEBI:49786"/>
        <note>for nickel-dependent acireductone dioxygenase activity</note>
    </ligand>
</feature>
<evidence type="ECO:0000313" key="13">
    <source>
        <dbReference type="Proteomes" id="UP000759537"/>
    </source>
</evidence>